<evidence type="ECO:0000313" key="2">
    <source>
        <dbReference type="Proteomes" id="UP000054248"/>
    </source>
</evidence>
<dbReference type="Proteomes" id="UP000054248">
    <property type="component" value="Unassembled WGS sequence"/>
</dbReference>
<dbReference type="HOGENOM" id="CLU_1636667_0_0_1"/>
<evidence type="ECO:0000313" key="1">
    <source>
        <dbReference type="EMBL" id="KIO33182.1"/>
    </source>
</evidence>
<keyword evidence="2" id="KW-1185">Reference proteome</keyword>
<reference evidence="2" key="2">
    <citation type="submission" date="2015-01" db="EMBL/GenBank/DDBJ databases">
        <title>Evolutionary Origins and Diversification of the Mycorrhizal Mutualists.</title>
        <authorList>
            <consortium name="DOE Joint Genome Institute"/>
            <consortium name="Mycorrhizal Genomics Consortium"/>
            <person name="Kohler A."/>
            <person name="Kuo A."/>
            <person name="Nagy L.G."/>
            <person name="Floudas D."/>
            <person name="Copeland A."/>
            <person name="Barry K.W."/>
            <person name="Cichocki N."/>
            <person name="Veneault-Fourrey C."/>
            <person name="LaButti K."/>
            <person name="Lindquist E.A."/>
            <person name="Lipzen A."/>
            <person name="Lundell T."/>
            <person name="Morin E."/>
            <person name="Murat C."/>
            <person name="Riley R."/>
            <person name="Ohm R."/>
            <person name="Sun H."/>
            <person name="Tunlid A."/>
            <person name="Henrissat B."/>
            <person name="Grigoriev I.V."/>
            <person name="Hibbett D.S."/>
            <person name="Martin F."/>
        </authorList>
    </citation>
    <scope>NUCLEOTIDE SEQUENCE [LARGE SCALE GENOMIC DNA]</scope>
    <source>
        <strain evidence="2">MUT 4182</strain>
    </source>
</reference>
<organism evidence="1 2">
    <name type="scientific">Tulasnella calospora MUT 4182</name>
    <dbReference type="NCBI Taxonomy" id="1051891"/>
    <lineage>
        <taxon>Eukaryota</taxon>
        <taxon>Fungi</taxon>
        <taxon>Dikarya</taxon>
        <taxon>Basidiomycota</taxon>
        <taxon>Agaricomycotina</taxon>
        <taxon>Agaricomycetes</taxon>
        <taxon>Cantharellales</taxon>
        <taxon>Tulasnellaceae</taxon>
        <taxon>Tulasnella</taxon>
    </lineage>
</organism>
<protein>
    <submittedName>
        <fullName evidence="1">Uncharacterized protein</fullName>
    </submittedName>
</protein>
<dbReference type="AlphaFoldDB" id="A0A0C3MHL7"/>
<gene>
    <name evidence="1" type="ORF">M407DRAFT_205066</name>
</gene>
<dbReference type="EMBL" id="KN822950">
    <property type="protein sequence ID" value="KIO33182.1"/>
    <property type="molecule type" value="Genomic_DNA"/>
</dbReference>
<name>A0A0C3MHL7_9AGAM</name>
<reference evidence="1 2" key="1">
    <citation type="submission" date="2014-04" db="EMBL/GenBank/DDBJ databases">
        <authorList>
            <consortium name="DOE Joint Genome Institute"/>
            <person name="Kuo A."/>
            <person name="Girlanda M."/>
            <person name="Perotto S."/>
            <person name="Kohler A."/>
            <person name="Nagy L.G."/>
            <person name="Floudas D."/>
            <person name="Copeland A."/>
            <person name="Barry K.W."/>
            <person name="Cichocki N."/>
            <person name="Veneault-Fourrey C."/>
            <person name="LaButti K."/>
            <person name="Lindquist E.A."/>
            <person name="Lipzen A."/>
            <person name="Lundell T."/>
            <person name="Morin E."/>
            <person name="Murat C."/>
            <person name="Sun H."/>
            <person name="Tunlid A."/>
            <person name="Henrissat B."/>
            <person name="Grigoriev I.V."/>
            <person name="Hibbett D.S."/>
            <person name="Martin F."/>
            <person name="Nordberg H.P."/>
            <person name="Cantor M.N."/>
            <person name="Hua S.X."/>
        </authorList>
    </citation>
    <scope>NUCLEOTIDE SEQUENCE [LARGE SCALE GENOMIC DNA]</scope>
    <source>
        <strain evidence="1 2">MUT 4182</strain>
    </source>
</reference>
<accession>A0A0C3MHL7</accession>
<sequence>MYFSSRRSYHHQGFDAVRLKSREAVVTLAVESVLGDCRQPRTPNIDSALCSGYMLHGARGTDRHASSECTRNQPPSRTPSLFPGHLKLKFSLPKFLRSVRTDRECVIWVLRQSPKRNRGRLLDQSSGYPQTVARIGLPVVRLFCSFPLPRGQFRVSVYLRHE</sequence>
<proteinExistence type="predicted"/>